<feature type="non-terminal residue" evidence="5">
    <location>
        <position position="265"/>
    </location>
</feature>
<evidence type="ECO:0000313" key="5">
    <source>
        <dbReference type="EMBL" id="ORY05210.1"/>
    </source>
</evidence>
<evidence type="ECO:0000259" key="3">
    <source>
        <dbReference type="PROSITE" id="PS00497"/>
    </source>
</evidence>
<dbReference type="InParanoid" id="A0A1Y1Z4N2"/>
<dbReference type="OrthoDB" id="6132182at2759"/>
<reference evidence="5 6" key="1">
    <citation type="submission" date="2016-07" db="EMBL/GenBank/DDBJ databases">
        <title>Pervasive Adenine N6-methylation of Active Genes in Fungi.</title>
        <authorList>
            <consortium name="DOE Joint Genome Institute"/>
            <person name="Mondo S.J."/>
            <person name="Dannebaum R.O."/>
            <person name="Kuo R.C."/>
            <person name="Labutti K."/>
            <person name="Haridas S."/>
            <person name="Kuo A."/>
            <person name="Salamov A."/>
            <person name="Ahrendt S.R."/>
            <person name="Lipzen A."/>
            <person name="Sullivan W."/>
            <person name="Andreopoulos W.B."/>
            <person name="Clum A."/>
            <person name="Lindquist E."/>
            <person name="Daum C."/>
            <person name="Ramamoorthy G.K."/>
            <person name="Gryganskyi A."/>
            <person name="Culley D."/>
            <person name="Magnuson J.K."/>
            <person name="James T.Y."/>
            <person name="O'Malley M.A."/>
            <person name="Stajich J.E."/>
            <person name="Spatafora J.W."/>
            <person name="Visel A."/>
            <person name="Grigoriev I.V."/>
        </authorList>
    </citation>
    <scope>NUCLEOTIDE SEQUENCE [LARGE SCALE GENOMIC DNA]</scope>
    <source>
        <strain evidence="5 6">CBS 931.73</strain>
    </source>
</reference>
<keyword evidence="1" id="KW-0479">Metal-binding</keyword>
<sequence>CRQIAERREVRALNQTELQAFISAVQEFHSGPSPTGYDRFANLHATYFSAAHNNAAFFPWHRKFLKDFEAALQNINPSVQLPYWDWSLDSQSPAESQIFSGEYFGGDGDASNGYCVSDGPFSNWIMRYPNVHCLRRQFNGADANTIGAFYSPEALRSITGRSRSYDALRRNIESPPHGAVHVGIGGRNGDMAFATSTNDPLFWLHHAFVDKIWADWQKSDPSRFNDYGGVGPGNTQARLTDSMRPFQVTVSSMMDTTKPGLCYRY</sequence>
<organism evidence="5 6">
    <name type="scientific">Basidiobolus meristosporus CBS 931.73</name>
    <dbReference type="NCBI Taxonomy" id="1314790"/>
    <lineage>
        <taxon>Eukaryota</taxon>
        <taxon>Fungi</taxon>
        <taxon>Fungi incertae sedis</taxon>
        <taxon>Zoopagomycota</taxon>
        <taxon>Entomophthoromycotina</taxon>
        <taxon>Basidiobolomycetes</taxon>
        <taxon>Basidiobolales</taxon>
        <taxon>Basidiobolaceae</taxon>
        <taxon>Basidiobolus</taxon>
    </lineage>
</organism>
<comment type="caution">
    <text evidence="5">The sequence shown here is derived from an EMBL/GenBank/DDBJ whole genome shotgun (WGS) entry which is preliminary data.</text>
</comment>
<evidence type="ECO:0000313" key="6">
    <source>
        <dbReference type="Proteomes" id="UP000193498"/>
    </source>
</evidence>
<dbReference type="PROSITE" id="PS00497">
    <property type="entry name" value="TYROSINASE_1"/>
    <property type="match status" value="1"/>
</dbReference>
<dbReference type="SUPFAM" id="SSF48056">
    <property type="entry name" value="Di-copper centre-containing domain"/>
    <property type="match status" value="1"/>
</dbReference>
<protein>
    <submittedName>
        <fullName evidence="5">Di-copper centre-containing protein</fullName>
    </submittedName>
</protein>
<dbReference type="GO" id="GO:0046872">
    <property type="term" value="F:metal ion binding"/>
    <property type="evidence" value="ECO:0007669"/>
    <property type="project" value="UniProtKB-KW"/>
</dbReference>
<gene>
    <name evidence="5" type="ORF">K493DRAFT_148633</name>
</gene>
<dbReference type="PROSITE" id="PS00498">
    <property type="entry name" value="TYROSINASE_2"/>
    <property type="match status" value="1"/>
</dbReference>
<dbReference type="AlphaFoldDB" id="A0A1Y1Z4N2"/>
<dbReference type="PRINTS" id="PR00092">
    <property type="entry name" value="TYROSINASE"/>
</dbReference>
<dbReference type="GO" id="GO:0016491">
    <property type="term" value="F:oxidoreductase activity"/>
    <property type="evidence" value="ECO:0007669"/>
    <property type="project" value="InterPro"/>
</dbReference>
<dbReference type="InterPro" id="IPR050316">
    <property type="entry name" value="Tyrosinase/Hemocyanin"/>
</dbReference>
<feature type="non-terminal residue" evidence="5">
    <location>
        <position position="1"/>
    </location>
</feature>
<dbReference type="Gene3D" id="1.10.1280.10">
    <property type="entry name" value="Di-copper center containing domain from catechol oxidase"/>
    <property type="match status" value="1"/>
</dbReference>
<keyword evidence="6" id="KW-1185">Reference proteome</keyword>
<dbReference type="PANTHER" id="PTHR11474">
    <property type="entry name" value="TYROSINASE FAMILY MEMBER"/>
    <property type="match status" value="1"/>
</dbReference>
<evidence type="ECO:0000256" key="1">
    <source>
        <dbReference type="ARBA" id="ARBA00022723"/>
    </source>
</evidence>
<dbReference type="Proteomes" id="UP000193498">
    <property type="component" value="Unassembled WGS sequence"/>
</dbReference>
<evidence type="ECO:0000259" key="4">
    <source>
        <dbReference type="PROSITE" id="PS00498"/>
    </source>
</evidence>
<feature type="domain" description="Tyrosinase copper-binding" evidence="4">
    <location>
        <begin position="199"/>
        <end position="210"/>
    </location>
</feature>
<evidence type="ECO:0000256" key="2">
    <source>
        <dbReference type="ARBA" id="ARBA00023008"/>
    </source>
</evidence>
<accession>A0A1Y1Z4N2</accession>
<dbReference type="InterPro" id="IPR008922">
    <property type="entry name" value="Di-copper_centre_dom_sf"/>
</dbReference>
<dbReference type="PANTHER" id="PTHR11474:SF126">
    <property type="entry name" value="TYROSINASE-LIKE PROTEIN TYR-1-RELATED"/>
    <property type="match status" value="1"/>
</dbReference>
<dbReference type="Pfam" id="PF00264">
    <property type="entry name" value="Tyrosinase"/>
    <property type="match status" value="1"/>
</dbReference>
<dbReference type="STRING" id="1314790.A0A1Y1Z4N2"/>
<dbReference type="InterPro" id="IPR002227">
    <property type="entry name" value="Tyrosinase_Cu-bd"/>
</dbReference>
<proteinExistence type="predicted"/>
<dbReference type="EMBL" id="MCFE01000027">
    <property type="protein sequence ID" value="ORY05210.1"/>
    <property type="molecule type" value="Genomic_DNA"/>
</dbReference>
<keyword evidence="2" id="KW-0186">Copper</keyword>
<feature type="domain" description="Tyrosinase copper-binding" evidence="3">
    <location>
        <begin position="52"/>
        <end position="69"/>
    </location>
</feature>
<name>A0A1Y1Z4N2_9FUNG</name>